<evidence type="ECO:0000313" key="1">
    <source>
        <dbReference type="EMBL" id="SVD52974.1"/>
    </source>
</evidence>
<feature type="non-terminal residue" evidence="1">
    <location>
        <position position="55"/>
    </location>
</feature>
<name>A0A382W2Q3_9ZZZZ</name>
<proteinExistence type="predicted"/>
<dbReference type="AlphaFoldDB" id="A0A382W2Q3"/>
<reference evidence="1" key="1">
    <citation type="submission" date="2018-05" db="EMBL/GenBank/DDBJ databases">
        <authorList>
            <person name="Lanie J.A."/>
            <person name="Ng W.-L."/>
            <person name="Kazmierczak K.M."/>
            <person name="Andrzejewski T.M."/>
            <person name="Davidsen T.M."/>
            <person name="Wayne K.J."/>
            <person name="Tettelin H."/>
            <person name="Glass J.I."/>
            <person name="Rusch D."/>
            <person name="Podicherti R."/>
            <person name="Tsui H.-C.T."/>
            <person name="Winkler M.E."/>
        </authorList>
    </citation>
    <scope>NUCLEOTIDE SEQUENCE</scope>
</reference>
<dbReference type="EMBL" id="UINC01156514">
    <property type="protein sequence ID" value="SVD52974.1"/>
    <property type="molecule type" value="Genomic_DNA"/>
</dbReference>
<organism evidence="1">
    <name type="scientific">marine metagenome</name>
    <dbReference type="NCBI Taxonomy" id="408172"/>
    <lineage>
        <taxon>unclassified sequences</taxon>
        <taxon>metagenomes</taxon>
        <taxon>ecological metagenomes</taxon>
    </lineage>
</organism>
<sequence>MSNLSDSINILASNVYGGRDVAVSLRKSPIELNRYAGPTSILDDDTFKFSSISYP</sequence>
<protein>
    <submittedName>
        <fullName evidence="1">Uncharacterized protein</fullName>
    </submittedName>
</protein>
<gene>
    <name evidence="1" type="ORF">METZ01_LOCUS405828</name>
</gene>
<accession>A0A382W2Q3</accession>